<dbReference type="CDD" id="cd06257">
    <property type="entry name" value="DnaJ"/>
    <property type="match status" value="1"/>
</dbReference>
<dbReference type="PANTHER" id="PTHR45184">
    <property type="entry name" value="DNAJ PROTEIN ERDJ3A"/>
    <property type="match status" value="1"/>
</dbReference>
<proteinExistence type="predicted"/>
<dbReference type="InterPro" id="IPR036869">
    <property type="entry name" value="J_dom_sf"/>
</dbReference>
<gene>
    <name evidence="3" type="ORF">BN9_038100</name>
</gene>
<dbReference type="SUPFAM" id="SSF52833">
    <property type="entry name" value="Thioredoxin-like"/>
    <property type="match status" value="1"/>
</dbReference>
<dbReference type="PROSITE" id="PS50076">
    <property type="entry name" value="DNAJ_2"/>
    <property type="match status" value="1"/>
</dbReference>
<reference evidence="3 4" key="1">
    <citation type="submission" date="2012-05" db="EMBL/GenBank/DDBJ databases">
        <title>Recombination and specialization in a pathogen metapopulation.</title>
        <authorList>
            <person name="Gardiner A."/>
            <person name="Kemen E."/>
            <person name="Schultz-Larsen T."/>
            <person name="MacLean D."/>
            <person name="Van Oosterhout C."/>
            <person name="Jones J.D.G."/>
        </authorList>
    </citation>
    <scope>NUCLEOTIDE SEQUENCE [LARGE SCALE GENOMIC DNA]</scope>
    <source>
        <strain evidence="3 4">Ac Nc2</strain>
    </source>
</reference>
<evidence type="ECO:0000313" key="3">
    <source>
        <dbReference type="EMBL" id="CCI43026.1"/>
    </source>
</evidence>
<dbReference type="Gene3D" id="3.40.30.10">
    <property type="entry name" value="Glutaredoxin"/>
    <property type="match status" value="2"/>
</dbReference>
<dbReference type="Proteomes" id="UP000053237">
    <property type="component" value="Unassembled WGS sequence"/>
</dbReference>
<dbReference type="Pfam" id="PF00226">
    <property type="entry name" value="DnaJ"/>
    <property type="match status" value="1"/>
</dbReference>
<dbReference type="SUPFAM" id="SSF46565">
    <property type="entry name" value="Chaperone J-domain"/>
    <property type="match status" value="1"/>
</dbReference>
<name>A0A024G828_9STRA</name>
<dbReference type="OrthoDB" id="10250354at2759"/>
<keyword evidence="4" id="KW-1185">Reference proteome</keyword>
<feature type="domain" description="J" evidence="2">
    <location>
        <begin position="25"/>
        <end position="92"/>
    </location>
</feature>
<dbReference type="InterPro" id="IPR036249">
    <property type="entry name" value="Thioredoxin-like_sf"/>
</dbReference>
<evidence type="ECO:0000259" key="2">
    <source>
        <dbReference type="PROSITE" id="PS50076"/>
    </source>
</evidence>
<dbReference type="AlphaFoldDB" id="A0A024G828"/>
<dbReference type="Gene3D" id="1.10.287.110">
    <property type="entry name" value="DnaJ domain"/>
    <property type="match status" value="1"/>
</dbReference>
<keyword evidence="1" id="KW-0732">Signal</keyword>
<evidence type="ECO:0000256" key="1">
    <source>
        <dbReference type="SAM" id="SignalP"/>
    </source>
</evidence>
<evidence type="ECO:0000313" key="4">
    <source>
        <dbReference type="Proteomes" id="UP000053237"/>
    </source>
</evidence>
<dbReference type="SMART" id="SM00271">
    <property type="entry name" value="DnaJ"/>
    <property type="match status" value="1"/>
</dbReference>
<feature type="signal peptide" evidence="1">
    <location>
        <begin position="1"/>
        <end position="19"/>
    </location>
</feature>
<dbReference type="STRING" id="65357.A0A024G828"/>
<dbReference type="InParanoid" id="A0A024G828"/>
<dbReference type="InterPro" id="IPR001623">
    <property type="entry name" value="DnaJ_domain"/>
</dbReference>
<dbReference type="InterPro" id="IPR052842">
    <property type="entry name" value="ER_Co-chaperone"/>
</dbReference>
<comment type="caution">
    <text evidence="3">The sequence shown here is derived from an EMBL/GenBank/DDBJ whole genome shotgun (WGS) entry which is preliminary data.</text>
</comment>
<dbReference type="InterPro" id="IPR018253">
    <property type="entry name" value="DnaJ_domain_CS"/>
</dbReference>
<protein>
    <recommendedName>
        <fullName evidence="2">J domain-containing protein</fullName>
    </recommendedName>
</protein>
<dbReference type="EMBL" id="CAIX01000042">
    <property type="protein sequence ID" value="CCI43026.1"/>
    <property type="molecule type" value="Genomic_DNA"/>
</dbReference>
<sequence>MLFLCILVLLSCLSPFTLSIQSTKDYYAILGVKKGCSDNELKKAYRTLALKYHPDKVEEKDRDVAEKKFVEVAEAYEVLSDPKKKEEYDQMRAFGGGQKGNGGFGGGKGSAFSFNTGGMKINPFAIFEKMFGKSGQSGGRRSDDSNIFQEFQFGGVDGSGQQRQRQAKPQSSLYDKIPNVVTLSRKKFPSKNAKHEWLIHFYSMNDKKNAQWKKTMATISSDLGGKVKVGGLNCDKYPSVCRQNKVDLKSLPAFGYAWNGEMKLYKGDPGEYELLQFAAENHKNRFRETLEKLNYKNQAKICNTGTDANPTKSSICAIFVVSDDEKQQMKQLKIAEKVWKTFKRGSKLNFAYLPRKSNDKLLRKLGSSDAQHPSMLILRVQKGRLRYRLYSLPNFDEKSLTDILEACIGGEVPLHKSPIAINFHQE</sequence>
<organism evidence="3 4">
    <name type="scientific">Albugo candida</name>
    <dbReference type="NCBI Taxonomy" id="65357"/>
    <lineage>
        <taxon>Eukaryota</taxon>
        <taxon>Sar</taxon>
        <taxon>Stramenopiles</taxon>
        <taxon>Oomycota</taxon>
        <taxon>Peronosporomycetes</taxon>
        <taxon>Albuginales</taxon>
        <taxon>Albuginaceae</taxon>
        <taxon>Albugo</taxon>
    </lineage>
</organism>
<dbReference type="PROSITE" id="PS00636">
    <property type="entry name" value="DNAJ_1"/>
    <property type="match status" value="1"/>
</dbReference>
<accession>A0A024G828</accession>
<feature type="chain" id="PRO_5001532302" description="J domain-containing protein" evidence="1">
    <location>
        <begin position="20"/>
        <end position="426"/>
    </location>
</feature>
<dbReference type="PRINTS" id="PR00625">
    <property type="entry name" value="JDOMAIN"/>
</dbReference>
<dbReference type="PANTHER" id="PTHR45184:SF1">
    <property type="entry name" value="DNAJ PROTEIN ERDJ3A"/>
    <property type="match status" value="1"/>
</dbReference>